<dbReference type="EMBL" id="AUVB01000063">
    <property type="protein sequence ID" value="KGE03201.1"/>
    <property type="molecule type" value="Genomic_DNA"/>
</dbReference>
<evidence type="ECO:0000313" key="10">
    <source>
        <dbReference type="Proteomes" id="UP000029640"/>
    </source>
</evidence>
<dbReference type="AlphaFoldDB" id="A0A095XU54"/>
<dbReference type="HOGENOM" id="CLU_012341_0_2_6"/>
<feature type="transmembrane region" description="Helical" evidence="6">
    <location>
        <begin position="115"/>
        <end position="142"/>
    </location>
</feature>
<evidence type="ECO:0000313" key="9">
    <source>
        <dbReference type="EMBL" id="KGE03201.1"/>
    </source>
</evidence>
<feature type="transmembrane region" description="Helical" evidence="6">
    <location>
        <begin position="64"/>
        <end position="88"/>
    </location>
</feature>
<dbReference type="eggNOG" id="COG0577">
    <property type="taxonomic scope" value="Bacteria"/>
</dbReference>
<feature type="domain" description="ABC3 transporter permease C-terminal" evidence="7">
    <location>
        <begin position="66"/>
        <end position="191"/>
    </location>
</feature>
<feature type="transmembrane region" description="Helical" evidence="6">
    <location>
        <begin position="612"/>
        <end position="632"/>
    </location>
</feature>
<comment type="subcellular location">
    <subcellularLocation>
        <location evidence="1">Cell membrane</location>
        <topology evidence="1">Multi-pass membrane protein</topology>
    </subcellularLocation>
</comment>
<proteinExistence type="predicted"/>
<feature type="transmembrane region" description="Helical" evidence="6">
    <location>
        <begin position="232"/>
        <end position="265"/>
    </location>
</feature>
<reference evidence="9 10" key="1">
    <citation type="journal article" date="2014" name="Genome Announc.">
        <title>Genome Sequence of Gammaproteobacterial Pseudohaliea rubra Type Strain DSM 19751, Isolated from Coastal Seawater of the Mediterranean Sea.</title>
        <authorList>
            <person name="Spring S."/>
            <person name="Fiebig A."/>
            <person name="Riedel T."/>
            <person name="Goker M."/>
            <person name="Klenk H.P."/>
        </authorList>
    </citation>
    <scope>NUCLEOTIDE SEQUENCE [LARGE SCALE GENOMIC DNA]</scope>
    <source>
        <strain evidence="9 10">DSM 19751</strain>
    </source>
</reference>
<dbReference type="STRING" id="1265313.HRUBRA_02241"/>
<evidence type="ECO:0000256" key="3">
    <source>
        <dbReference type="ARBA" id="ARBA00022692"/>
    </source>
</evidence>
<evidence type="ECO:0000259" key="7">
    <source>
        <dbReference type="Pfam" id="PF02687"/>
    </source>
</evidence>
<gene>
    <name evidence="9" type="ORF">HRUBRA_02241</name>
</gene>
<keyword evidence="3 6" id="KW-0812">Transmembrane</keyword>
<feature type="domain" description="MacB-like periplasmic core" evidence="8">
    <location>
        <begin position="289"/>
        <end position="486"/>
    </location>
</feature>
<evidence type="ECO:0000256" key="2">
    <source>
        <dbReference type="ARBA" id="ARBA00022475"/>
    </source>
</evidence>
<evidence type="ECO:0000256" key="4">
    <source>
        <dbReference type="ARBA" id="ARBA00022989"/>
    </source>
</evidence>
<sequence>MLADIATLQELAGRVGELDRIQLRLEPGDAAALRQTLPAGVELVRYADQRETFDAMTGAFRTNLLAMSGLAMLVGAFLVYNTMAFAVVQRRPTFAVLRMVGTTPRQLFRRLLLEAGTLGLVGGLLGIVLGLVLGQALLTLVARTVSDLYVTIEPARPDLAPGQLLVALGVTLGAVLAATLIPARDAARTEPASLARAAGTPSARQRWAVTFAGLALLVACPLLLAASGASLVAGFTALFLLIAGYALLCPALLRGLLATGLSLLPRGGRADRALALRGVQSALPRTAPAITALTVAVAATVGVAIMISSFRGSVADWLDTTLQGDLYVYLAGDGEQLAPAWRDRLTALPGVAAVSAARQRTLRIDGEPIRVLVVGANAITARSFELIAGPATVTETLATGDGILVSEPLARRRGLTVGSTAVLGTPEGGLTLPVRGIYRDYASSYGAAVLPRSRYEAHWSDRTLSSIALTLAPEADPRALRAQILALGDGEGLDLEVNANHMIRDRSLAIFDRTFVITEVLRALVIIVAFVGILSALMALFLERSREFAVLRATGMTPRQLLGLVLAQAGSSGLLAGLLALPLGGALSVLLIDVINRRSFGWTLATRIDPAIILHSLLLAVIAAALAALWPARHLAAGDLREALYAP</sequence>
<keyword evidence="2" id="KW-1003">Cell membrane</keyword>
<dbReference type="Proteomes" id="UP000029640">
    <property type="component" value="Unassembled WGS sequence"/>
</dbReference>
<evidence type="ECO:0000256" key="5">
    <source>
        <dbReference type="ARBA" id="ARBA00023136"/>
    </source>
</evidence>
<organism evidence="9 10">
    <name type="scientific">Pseudohaliea rubra DSM 19751</name>
    <dbReference type="NCBI Taxonomy" id="1265313"/>
    <lineage>
        <taxon>Bacteria</taxon>
        <taxon>Pseudomonadati</taxon>
        <taxon>Pseudomonadota</taxon>
        <taxon>Gammaproteobacteria</taxon>
        <taxon>Cellvibrionales</taxon>
        <taxon>Halieaceae</taxon>
        <taxon>Pseudohaliea</taxon>
    </lineage>
</organism>
<feature type="transmembrane region" description="Helical" evidence="6">
    <location>
        <begin position="562"/>
        <end position="592"/>
    </location>
</feature>
<dbReference type="Pfam" id="PF12704">
    <property type="entry name" value="MacB_PCD"/>
    <property type="match status" value="1"/>
</dbReference>
<feature type="domain" description="ABC3 transporter permease C-terminal" evidence="7">
    <location>
        <begin position="523"/>
        <end position="636"/>
    </location>
</feature>
<evidence type="ECO:0000256" key="6">
    <source>
        <dbReference type="SAM" id="Phobius"/>
    </source>
</evidence>
<dbReference type="InterPro" id="IPR003838">
    <property type="entry name" value="ABC3_permease_C"/>
</dbReference>
<feature type="transmembrane region" description="Helical" evidence="6">
    <location>
        <begin position="520"/>
        <end position="542"/>
    </location>
</feature>
<keyword evidence="4 6" id="KW-1133">Transmembrane helix</keyword>
<dbReference type="InterPro" id="IPR025857">
    <property type="entry name" value="MacB_PCD"/>
</dbReference>
<accession>A0A095XU54</accession>
<keyword evidence="10" id="KW-1185">Reference proteome</keyword>
<protein>
    <recommendedName>
        <fullName evidence="11">AttF component of AttEFGH ABC transport system / AttG component of AttEFGH ABC transport system</fullName>
    </recommendedName>
</protein>
<dbReference type="Pfam" id="PF02687">
    <property type="entry name" value="FtsX"/>
    <property type="match status" value="2"/>
</dbReference>
<evidence type="ECO:0000256" key="1">
    <source>
        <dbReference type="ARBA" id="ARBA00004651"/>
    </source>
</evidence>
<dbReference type="InterPro" id="IPR038766">
    <property type="entry name" value="Membrane_comp_ABC_pdt"/>
</dbReference>
<keyword evidence="5 6" id="KW-0472">Membrane</keyword>
<evidence type="ECO:0008006" key="11">
    <source>
        <dbReference type="Google" id="ProtNLM"/>
    </source>
</evidence>
<dbReference type="GO" id="GO:0005886">
    <property type="term" value="C:plasma membrane"/>
    <property type="evidence" value="ECO:0007669"/>
    <property type="project" value="UniProtKB-SubCell"/>
</dbReference>
<evidence type="ECO:0000259" key="8">
    <source>
        <dbReference type="Pfam" id="PF12704"/>
    </source>
</evidence>
<dbReference type="PANTHER" id="PTHR30287:SF2">
    <property type="entry name" value="BLL1001 PROTEIN"/>
    <property type="match status" value="1"/>
</dbReference>
<name>A0A095XU54_9GAMM</name>
<dbReference type="PANTHER" id="PTHR30287">
    <property type="entry name" value="MEMBRANE COMPONENT OF PREDICTED ABC SUPERFAMILY METABOLITE UPTAKE TRANSPORTER"/>
    <property type="match status" value="1"/>
</dbReference>
<feature type="transmembrane region" description="Helical" evidence="6">
    <location>
        <begin position="286"/>
        <end position="307"/>
    </location>
</feature>
<feature type="transmembrane region" description="Helical" evidence="6">
    <location>
        <begin position="207"/>
        <end position="226"/>
    </location>
</feature>
<comment type="caution">
    <text evidence="9">The sequence shown here is derived from an EMBL/GenBank/DDBJ whole genome shotgun (WGS) entry which is preliminary data.</text>
</comment>
<feature type="transmembrane region" description="Helical" evidence="6">
    <location>
        <begin position="162"/>
        <end position="186"/>
    </location>
</feature>